<keyword evidence="3" id="KW-1185">Reference proteome</keyword>
<evidence type="ECO:0000313" key="2">
    <source>
        <dbReference type="EMBL" id="PUZ25436.1"/>
    </source>
</evidence>
<evidence type="ECO:0000256" key="1">
    <source>
        <dbReference type="SAM" id="MobiDB-lite"/>
    </source>
</evidence>
<gene>
    <name evidence="2" type="ORF">DCC81_14190</name>
</gene>
<dbReference type="EMBL" id="QCYK01000002">
    <property type="protein sequence ID" value="PUZ25436.1"/>
    <property type="molecule type" value="Genomic_DNA"/>
</dbReference>
<proteinExistence type="predicted"/>
<dbReference type="InterPro" id="IPR025449">
    <property type="entry name" value="JetB"/>
</dbReference>
<name>A0A2T7BGM2_9BACT</name>
<dbReference type="OrthoDB" id="369102at2"/>
<evidence type="ECO:0000313" key="3">
    <source>
        <dbReference type="Proteomes" id="UP000244450"/>
    </source>
</evidence>
<dbReference type="Proteomes" id="UP000244450">
    <property type="component" value="Unassembled WGS sequence"/>
</dbReference>
<dbReference type="AlphaFoldDB" id="A0A2T7BGM2"/>
<dbReference type="RefSeq" id="WP_108687275.1">
    <property type="nucleotide sequence ID" value="NZ_QCYK01000002.1"/>
</dbReference>
<comment type="caution">
    <text evidence="2">The sequence shown here is derived from an EMBL/GenBank/DDBJ whole genome shotgun (WGS) entry which is preliminary data.</text>
</comment>
<sequence>MSEPQKILPFVPVFVKLLKGPVEYVDKSLWEKLLQHKSELSAFLLPLGLSLVLDEQDGYAYVKHITNDEEENAVSWIPRRALSYEESIMLVLLREMMAEFEVGAATTRELIRKRREIKEYAELFFKENVSRVKFLKEMDRLIDRTAENGFLDCIEQHEVADEQKFRIKKIIKARVGSEELDTFLEALTGYRRSLETGADITAGTSNPQFPIHNVVSDINEQIPDGVLTSPETPGDNPQDEPPLPFLGDDQLN</sequence>
<protein>
    <recommendedName>
        <fullName evidence="4">DUF4194 domain-containing protein</fullName>
    </recommendedName>
</protein>
<dbReference type="Pfam" id="PF13835">
    <property type="entry name" value="DUF4194"/>
    <property type="match status" value="1"/>
</dbReference>
<organism evidence="2 3">
    <name type="scientific">Chitinophaga parva</name>
    <dbReference type="NCBI Taxonomy" id="2169414"/>
    <lineage>
        <taxon>Bacteria</taxon>
        <taxon>Pseudomonadati</taxon>
        <taxon>Bacteroidota</taxon>
        <taxon>Chitinophagia</taxon>
        <taxon>Chitinophagales</taxon>
        <taxon>Chitinophagaceae</taxon>
        <taxon>Chitinophaga</taxon>
    </lineage>
</organism>
<evidence type="ECO:0008006" key="4">
    <source>
        <dbReference type="Google" id="ProtNLM"/>
    </source>
</evidence>
<feature type="region of interest" description="Disordered" evidence="1">
    <location>
        <begin position="223"/>
        <end position="252"/>
    </location>
</feature>
<reference evidence="2 3" key="1">
    <citation type="submission" date="2018-04" db="EMBL/GenBank/DDBJ databases">
        <title>Chitinophaga fuyangensis sp. nov., isolated from soil in a chemical factory.</title>
        <authorList>
            <person name="Chen K."/>
        </authorList>
    </citation>
    <scope>NUCLEOTIDE SEQUENCE [LARGE SCALE GENOMIC DNA]</scope>
    <source>
        <strain evidence="2 3">LY-1</strain>
    </source>
</reference>
<accession>A0A2T7BGM2</accession>